<evidence type="ECO:0000256" key="7">
    <source>
        <dbReference type="ARBA" id="ARBA00023136"/>
    </source>
</evidence>
<feature type="domain" description="ABC transmembrane type-2" evidence="9">
    <location>
        <begin position="135"/>
        <end position="377"/>
    </location>
</feature>
<evidence type="ECO:0000256" key="2">
    <source>
        <dbReference type="ARBA" id="ARBA00007783"/>
    </source>
</evidence>
<dbReference type="InterPro" id="IPR051449">
    <property type="entry name" value="ABC-2_transporter_component"/>
</dbReference>
<dbReference type="RefSeq" id="WP_113932377.1">
    <property type="nucleotide sequence ID" value="NZ_JACCEU010000002.1"/>
</dbReference>
<dbReference type="AlphaFoldDB" id="A0A366HHP5"/>
<dbReference type="GO" id="GO:0005886">
    <property type="term" value="C:plasma membrane"/>
    <property type="evidence" value="ECO:0007669"/>
    <property type="project" value="UniProtKB-SubCell"/>
</dbReference>
<dbReference type="InterPro" id="IPR047817">
    <property type="entry name" value="ABC2_TM_bact-type"/>
</dbReference>
<gene>
    <name evidence="10" type="ORF">DFR37_102569</name>
</gene>
<dbReference type="PANTHER" id="PTHR30294">
    <property type="entry name" value="MEMBRANE COMPONENT OF ABC TRANSPORTER YHHJ-RELATED"/>
    <property type="match status" value="1"/>
</dbReference>
<feature type="transmembrane region" description="Helical" evidence="8">
    <location>
        <begin position="31"/>
        <end position="49"/>
    </location>
</feature>
<dbReference type="Gene3D" id="3.40.1710.10">
    <property type="entry name" value="abc type-2 transporter like domain"/>
    <property type="match status" value="1"/>
</dbReference>
<sequence>MTAAKRNGFWRRLQALTLKETRQLLRDRSNLLIGLGLPIVLILIFGYGLSFDVKNAPVAVVMQDDSPTARDAVSGLLLSPYIAPLITKNMQEAEKLMEQRQVDAIVHLPADFSRQLALGQGRIQLIVHGSDANRARTIQGYIEGALALEQARLDDRQGGASSPAGIATMEARLWFNAANTSTWFLVPGLIVLIATLVGAFLTALVMAREWERGTLESLFVTPVRPMEILLAKIIPYFCVGMIGLFLCVLAAKFLFHLPIYGSLAILFASSVLYLLVALGLGLLISSVTKNQFMASQLALIISFLPALMLSGFLFDLRNMPAVVRALGHALPATYYLELLKSLFLAGDIWPLILRNCAILLLYAAVLMALARAKTRKSLE</sequence>
<feature type="transmembrane region" description="Helical" evidence="8">
    <location>
        <begin position="228"/>
        <end position="251"/>
    </location>
</feature>
<dbReference type="PROSITE" id="PS51012">
    <property type="entry name" value="ABC_TM2"/>
    <property type="match status" value="1"/>
</dbReference>
<keyword evidence="11" id="KW-1185">Reference proteome</keyword>
<evidence type="ECO:0000313" key="11">
    <source>
        <dbReference type="Proteomes" id="UP000253628"/>
    </source>
</evidence>
<keyword evidence="6 8" id="KW-1133">Transmembrane helix</keyword>
<keyword evidence="5 8" id="KW-0812">Transmembrane</keyword>
<organism evidence="10 11">
    <name type="scientific">Eoetvoesiella caeni</name>
    <dbReference type="NCBI Taxonomy" id="645616"/>
    <lineage>
        <taxon>Bacteria</taxon>
        <taxon>Pseudomonadati</taxon>
        <taxon>Pseudomonadota</taxon>
        <taxon>Betaproteobacteria</taxon>
        <taxon>Burkholderiales</taxon>
        <taxon>Alcaligenaceae</taxon>
        <taxon>Eoetvoesiella</taxon>
    </lineage>
</organism>
<comment type="caution">
    <text evidence="10">The sequence shown here is derived from an EMBL/GenBank/DDBJ whole genome shotgun (WGS) entry which is preliminary data.</text>
</comment>
<reference evidence="10 11" key="1">
    <citation type="submission" date="2018-06" db="EMBL/GenBank/DDBJ databases">
        <title>Genomic Encyclopedia of Type Strains, Phase IV (KMG-IV): sequencing the most valuable type-strain genomes for metagenomic binning, comparative biology and taxonomic classification.</title>
        <authorList>
            <person name="Goeker M."/>
        </authorList>
    </citation>
    <scope>NUCLEOTIDE SEQUENCE [LARGE SCALE GENOMIC DNA]</scope>
    <source>
        <strain evidence="10 11">DSM 25520</strain>
    </source>
</reference>
<dbReference type="InterPro" id="IPR013525">
    <property type="entry name" value="ABC2_TM"/>
</dbReference>
<feature type="transmembrane region" description="Helical" evidence="8">
    <location>
        <begin position="348"/>
        <end position="370"/>
    </location>
</feature>
<name>A0A366HHP5_9BURK</name>
<dbReference type="OrthoDB" id="9808686at2"/>
<dbReference type="GO" id="GO:0140359">
    <property type="term" value="F:ABC-type transporter activity"/>
    <property type="evidence" value="ECO:0007669"/>
    <property type="project" value="InterPro"/>
</dbReference>
<evidence type="ECO:0000259" key="9">
    <source>
        <dbReference type="PROSITE" id="PS51012"/>
    </source>
</evidence>
<keyword evidence="7 8" id="KW-0472">Membrane</keyword>
<evidence type="ECO:0000256" key="4">
    <source>
        <dbReference type="ARBA" id="ARBA00022475"/>
    </source>
</evidence>
<feature type="transmembrane region" description="Helical" evidence="8">
    <location>
        <begin position="183"/>
        <end position="207"/>
    </location>
</feature>
<evidence type="ECO:0000256" key="6">
    <source>
        <dbReference type="ARBA" id="ARBA00022989"/>
    </source>
</evidence>
<evidence type="ECO:0000256" key="1">
    <source>
        <dbReference type="ARBA" id="ARBA00004651"/>
    </source>
</evidence>
<feature type="transmembrane region" description="Helical" evidence="8">
    <location>
        <begin position="263"/>
        <end position="285"/>
    </location>
</feature>
<evidence type="ECO:0000313" key="10">
    <source>
        <dbReference type="EMBL" id="RBP42183.1"/>
    </source>
</evidence>
<comment type="subcellular location">
    <subcellularLocation>
        <location evidence="1">Cell membrane</location>
        <topology evidence="1">Multi-pass membrane protein</topology>
    </subcellularLocation>
</comment>
<dbReference type="Proteomes" id="UP000253628">
    <property type="component" value="Unassembled WGS sequence"/>
</dbReference>
<evidence type="ECO:0000256" key="5">
    <source>
        <dbReference type="ARBA" id="ARBA00022692"/>
    </source>
</evidence>
<comment type="similarity">
    <text evidence="2">Belongs to the ABC-2 integral membrane protein family.</text>
</comment>
<dbReference type="PANTHER" id="PTHR30294:SF29">
    <property type="entry name" value="MULTIDRUG ABC TRANSPORTER PERMEASE YBHS-RELATED"/>
    <property type="match status" value="1"/>
</dbReference>
<evidence type="ECO:0000256" key="3">
    <source>
        <dbReference type="ARBA" id="ARBA00022448"/>
    </source>
</evidence>
<dbReference type="EMBL" id="QNRQ01000002">
    <property type="protein sequence ID" value="RBP42183.1"/>
    <property type="molecule type" value="Genomic_DNA"/>
</dbReference>
<proteinExistence type="inferred from homology"/>
<feature type="transmembrane region" description="Helical" evidence="8">
    <location>
        <begin position="297"/>
        <end position="314"/>
    </location>
</feature>
<dbReference type="Pfam" id="PF12698">
    <property type="entry name" value="ABC2_membrane_3"/>
    <property type="match status" value="1"/>
</dbReference>
<accession>A0A366HHP5</accession>
<keyword evidence="4" id="KW-1003">Cell membrane</keyword>
<evidence type="ECO:0000256" key="8">
    <source>
        <dbReference type="SAM" id="Phobius"/>
    </source>
</evidence>
<protein>
    <submittedName>
        <fullName evidence="10">ABC-2 type transport system permease protein</fullName>
    </submittedName>
</protein>
<keyword evidence="3" id="KW-0813">Transport</keyword>